<feature type="transmembrane region" description="Helical" evidence="1">
    <location>
        <begin position="42"/>
        <end position="63"/>
    </location>
</feature>
<evidence type="ECO:0000256" key="1">
    <source>
        <dbReference type="SAM" id="Phobius"/>
    </source>
</evidence>
<name>A0A4S8HH22_9BACT</name>
<keyword evidence="3" id="KW-1185">Reference proteome</keyword>
<dbReference type="Proteomes" id="UP000306918">
    <property type="component" value="Unassembled WGS sequence"/>
</dbReference>
<organism evidence="2 3">
    <name type="scientific">Niastella caeni</name>
    <dbReference type="NCBI Taxonomy" id="2569763"/>
    <lineage>
        <taxon>Bacteria</taxon>
        <taxon>Pseudomonadati</taxon>
        <taxon>Bacteroidota</taxon>
        <taxon>Chitinophagia</taxon>
        <taxon>Chitinophagales</taxon>
        <taxon>Chitinophagaceae</taxon>
        <taxon>Niastella</taxon>
    </lineage>
</organism>
<proteinExistence type="predicted"/>
<dbReference type="EMBL" id="STFF01000008">
    <property type="protein sequence ID" value="THU34235.1"/>
    <property type="molecule type" value="Genomic_DNA"/>
</dbReference>
<evidence type="ECO:0000313" key="3">
    <source>
        <dbReference type="Proteomes" id="UP000306918"/>
    </source>
</evidence>
<keyword evidence="1" id="KW-1133">Transmembrane helix</keyword>
<dbReference type="AlphaFoldDB" id="A0A4S8HH22"/>
<keyword evidence="1" id="KW-0472">Membrane</keyword>
<keyword evidence="1" id="KW-0812">Transmembrane</keyword>
<dbReference type="RefSeq" id="WP_136579851.1">
    <property type="nucleotide sequence ID" value="NZ_STFF01000008.1"/>
</dbReference>
<reference evidence="2 3" key="1">
    <citation type="submission" date="2019-04" db="EMBL/GenBank/DDBJ databases">
        <title>Niastella caeni sp. nov., isolated from activated sludge.</title>
        <authorList>
            <person name="Sheng M."/>
        </authorList>
    </citation>
    <scope>NUCLEOTIDE SEQUENCE [LARGE SCALE GENOMIC DNA]</scope>
    <source>
        <strain evidence="2 3">HX-2-15</strain>
    </source>
</reference>
<feature type="transmembrane region" description="Helical" evidence="1">
    <location>
        <begin position="12"/>
        <end position="30"/>
    </location>
</feature>
<gene>
    <name evidence="2" type="ORF">FAM09_24770</name>
</gene>
<accession>A0A4S8HH22</accession>
<comment type="caution">
    <text evidence="2">The sequence shown here is derived from an EMBL/GenBank/DDBJ whole genome shotgun (WGS) entry which is preliminary data.</text>
</comment>
<evidence type="ECO:0000313" key="2">
    <source>
        <dbReference type="EMBL" id="THU34235.1"/>
    </source>
</evidence>
<feature type="transmembrane region" description="Helical" evidence="1">
    <location>
        <begin position="84"/>
        <end position="106"/>
    </location>
</feature>
<sequence length="108" mass="11916">MKTFLINLLKLIIAAIFVIGIDILIPFSSANGLEFVKRHGKLLLFVFAIINVYVGGAISGGFWSKNIKVGFTNWLKPPIIKGQLNPTYAFAALALLFNLLVVISWIEP</sequence>
<protein>
    <submittedName>
        <fullName evidence="2">Uncharacterized protein</fullName>
    </submittedName>
</protein>